<dbReference type="InterPro" id="IPR036477">
    <property type="entry name" value="Formyl_transf_N_sf"/>
</dbReference>
<gene>
    <name evidence="2" type="ORF">METZ01_LOCUS59088</name>
</gene>
<accession>A0A381SS52</accession>
<dbReference type="CDD" id="cd08653">
    <property type="entry name" value="FMT_core_like_3"/>
    <property type="match status" value="1"/>
</dbReference>
<feature type="domain" description="Formyl transferase N-terminal" evidence="1">
    <location>
        <begin position="92"/>
        <end position="205"/>
    </location>
</feature>
<protein>
    <recommendedName>
        <fullName evidence="1">Formyl transferase N-terminal domain-containing protein</fullName>
    </recommendedName>
</protein>
<dbReference type="Gene3D" id="3.40.50.170">
    <property type="entry name" value="Formyl transferase, N-terminal domain"/>
    <property type="match status" value="1"/>
</dbReference>
<dbReference type="PROSITE" id="PS00373">
    <property type="entry name" value="GART"/>
    <property type="match status" value="1"/>
</dbReference>
<sequence length="273" mass="31274">MTSQKLLVITGNQLTHKYFLNQLGSQFELSAVFIENVQYPDPSFNSDEERKTWDEFFLIRDKTEKSLLQVYENNLFQKHPKIFNIKKGCLNSDKTLQLIQKLNPTKIIIFGTSLLGSKYLKLYPDRILNLHVGLSQYYRGSSCNFWPIYDLKPQFLGATVHFVGKGIDDGNIVIQNTIALDKNDSEFVLMTKPIILGTKLMIEAVKDTNTNLAVNGKLKNKGNLYQIKDFNPKAIIKVKNLVASGKLKQTIELETGNQNKHQHFPFIQNIYLT</sequence>
<organism evidence="2">
    <name type="scientific">marine metagenome</name>
    <dbReference type="NCBI Taxonomy" id="408172"/>
    <lineage>
        <taxon>unclassified sequences</taxon>
        <taxon>metagenomes</taxon>
        <taxon>ecological metagenomes</taxon>
    </lineage>
</organism>
<dbReference type="InterPro" id="IPR002376">
    <property type="entry name" value="Formyl_transf_N"/>
</dbReference>
<dbReference type="AlphaFoldDB" id="A0A381SS52"/>
<proteinExistence type="predicted"/>
<evidence type="ECO:0000313" key="2">
    <source>
        <dbReference type="EMBL" id="SVA06234.1"/>
    </source>
</evidence>
<dbReference type="Pfam" id="PF00551">
    <property type="entry name" value="Formyl_trans_N"/>
    <property type="match status" value="1"/>
</dbReference>
<dbReference type="EMBL" id="UINC01003427">
    <property type="protein sequence ID" value="SVA06234.1"/>
    <property type="molecule type" value="Genomic_DNA"/>
</dbReference>
<dbReference type="InterPro" id="IPR001555">
    <property type="entry name" value="GART_AS"/>
</dbReference>
<name>A0A381SS52_9ZZZZ</name>
<dbReference type="SUPFAM" id="SSF53328">
    <property type="entry name" value="Formyltransferase"/>
    <property type="match status" value="1"/>
</dbReference>
<evidence type="ECO:0000259" key="1">
    <source>
        <dbReference type="Pfam" id="PF00551"/>
    </source>
</evidence>
<reference evidence="2" key="1">
    <citation type="submission" date="2018-05" db="EMBL/GenBank/DDBJ databases">
        <authorList>
            <person name="Lanie J.A."/>
            <person name="Ng W.-L."/>
            <person name="Kazmierczak K.M."/>
            <person name="Andrzejewski T.M."/>
            <person name="Davidsen T.M."/>
            <person name="Wayne K.J."/>
            <person name="Tettelin H."/>
            <person name="Glass J.I."/>
            <person name="Rusch D."/>
            <person name="Podicherti R."/>
            <person name="Tsui H.-C.T."/>
            <person name="Winkler M.E."/>
        </authorList>
    </citation>
    <scope>NUCLEOTIDE SEQUENCE</scope>
</reference>